<dbReference type="Proteomes" id="UP001044222">
    <property type="component" value="Unassembled WGS sequence"/>
</dbReference>
<dbReference type="AlphaFoldDB" id="A0A9D3MJV1"/>
<feature type="region of interest" description="Disordered" evidence="1">
    <location>
        <begin position="64"/>
        <end position="88"/>
    </location>
</feature>
<evidence type="ECO:0000313" key="3">
    <source>
        <dbReference type="Proteomes" id="UP001044222"/>
    </source>
</evidence>
<proteinExistence type="predicted"/>
<evidence type="ECO:0000256" key="1">
    <source>
        <dbReference type="SAM" id="MobiDB-lite"/>
    </source>
</evidence>
<evidence type="ECO:0000313" key="2">
    <source>
        <dbReference type="EMBL" id="KAG5849187.1"/>
    </source>
</evidence>
<gene>
    <name evidence="2" type="ORF">ANANG_G00107320</name>
</gene>
<protein>
    <submittedName>
        <fullName evidence="2">Uncharacterized protein</fullName>
    </submittedName>
</protein>
<accession>A0A9D3MJV1</accession>
<organism evidence="2 3">
    <name type="scientific">Anguilla anguilla</name>
    <name type="common">European freshwater eel</name>
    <name type="synonym">Muraena anguilla</name>
    <dbReference type="NCBI Taxonomy" id="7936"/>
    <lineage>
        <taxon>Eukaryota</taxon>
        <taxon>Metazoa</taxon>
        <taxon>Chordata</taxon>
        <taxon>Craniata</taxon>
        <taxon>Vertebrata</taxon>
        <taxon>Euteleostomi</taxon>
        <taxon>Actinopterygii</taxon>
        <taxon>Neopterygii</taxon>
        <taxon>Teleostei</taxon>
        <taxon>Anguilliformes</taxon>
        <taxon>Anguillidae</taxon>
        <taxon>Anguilla</taxon>
    </lineage>
</organism>
<comment type="caution">
    <text evidence="2">The sequence shown here is derived from an EMBL/GenBank/DDBJ whole genome shotgun (WGS) entry which is preliminary data.</text>
</comment>
<name>A0A9D3MJV1_ANGAN</name>
<dbReference type="EMBL" id="JAFIRN010000005">
    <property type="protein sequence ID" value="KAG5849187.1"/>
    <property type="molecule type" value="Genomic_DNA"/>
</dbReference>
<sequence>MMRTLGPGVTPLPRPLTAVCCNNVFNYRWEQRYKPPEGLTFPRIPQPPRLLSKLIYQWPISRGRTGGTAGLTAEHTRQTGRGQGADSL</sequence>
<reference evidence="2" key="1">
    <citation type="submission" date="2021-01" db="EMBL/GenBank/DDBJ databases">
        <title>A chromosome-scale assembly of European eel, Anguilla anguilla.</title>
        <authorList>
            <person name="Henkel C."/>
            <person name="Jong-Raadsen S.A."/>
            <person name="Dufour S."/>
            <person name="Weltzien F.-A."/>
            <person name="Palstra A.P."/>
            <person name="Pelster B."/>
            <person name="Spaink H.P."/>
            <person name="Van Den Thillart G.E."/>
            <person name="Jansen H."/>
            <person name="Zahm M."/>
            <person name="Klopp C."/>
            <person name="Cedric C."/>
            <person name="Louis A."/>
            <person name="Berthelot C."/>
            <person name="Parey E."/>
            <person name="Roest Crollius H."/>
            <person name="Montfort J."/>
            <person name="Robinson-Rechavi M."/>
            <person name="Bucao C."/>
            <person name="Bouchez O."/>
            <person name="Gislard M."/>
            <person name="Lluch J."/>
            <person name="Milhes M."/>
            <person name="Lampietro C."/>
            <person name="Lopez Roques C."/>
            <person name="Donnadieu C."/>
            <person name="Braasch I."/>
            <person name="Desvignes T."/>
            <person name="Postlethwait J."/>
            <person name="Bobe J."/>
            <person name="Guiguen Y."/>
            <person name="Dirks R."/>
        </authorList>
    </citation>
    <scope>NUCLEOTIDE SEQUENCE</scope>
    <source>
        <strain evidence="2">Tag_6206</strain>
        <tissue evidence="2">Liver</tissue>
    </source>
</reference>
<keyword evidence="3" id="KW-1185">Reference proteome</keyword>